<dbReference type="RefSeq" id="WP_046557387.1">
    <property type="nucleotide sequence ID" value="NZ_LAHO01000008.1"/>
</dbReference>
<evidence type="ECO:0000313" key="2">
    <source>
        <dbReference type="Proteomes" id="UP000034228"/>
    </source>
</evidence>
<dbReference type="AlphaFoldDB" id="A0A0M2V3W1"/>
<dbReference type="EMBL" id="LAHO01000008">
    <property type="protein sequence ID" value="KKO45542.1"/>
    <property type="molecule type" value="Genomic_DNA"/>
</dbReference>
<dbReference type="STRING" id="336831.WG68_09130"/>
<dbReference type="Proteomes" id="UP000034228">
    <property type="component" value="Unassembled WGS sequence"/>
</dbReference>
<evidence type="ECO:0000313" key="1">
    <source>
        <dbReference type="EMBL" id="KKO45542.1"/>
    </source>
</evidence>
<dbReference type="OrthoDB" id="5769904at2"/>
<comment type="caution">
    <text evidence="1">The sequence shown here is derived from an EMBL/GenBank/DDBJ whole genome shotgun (WGS) entry which is preliminary data.</text>
</comment>
<organism evidence="1 2">
    <name type="scientific">Arsukibacterium ikkense</name>
    <dbReference type="NCBI Taxonomy" id="336831"/>
    <lineage>
        <taxon>Bacteria</taxon>
        <taxon>Pseudomonadati</taxon>
        <taxon>Pseudomonadota</taxon>
        <taxon>Gammaproteobacteria</taxon>
        <taxon>Chromatiales</taxon>
        <taxon>Chromatiaceae</taxon>
        <taxon>Arsukibacterium</taxon>
    </lineage>
</organism>
<proteinExistence type="predicted"/>
<accession>A0A0M2V3W1</accession>
<sequence length="115" mass="12869">MKISASQTQLLRQLNIKPLQARAAFFPELVVQPEHLPTATAQLLQPDDCLLCNDIKLMLGQTAISNWLLDPAANQCVLTDNESVLITPDLTALQQAELKRQLWTLLQQQLSDHVD</sequence>
<gene>
    <name evidence="1" type="ORF">WG68_09130</name>
</gene>
<protein>
    <submittedName>
        <fullName evidence="1">Uncharacterized protein</fullName>
    </submittedName>
</protein>
<reference evidence="1 2" key="1">
    <citation type="submission" date="2015-03" db="EMBL/GenBank/DDBJ databases">
        <title>Draft genome sequences of two protease-producing strains of Arsukibacterium isolated from two cold and alkaline environments.</title>
        <authorList>
            <person name="Lylloff J.E."/>
            <person name="Skov L.B."/>
            <person name="Jepsen M."/>
            <person name="Hallin P.F."/>
            <person name="Sorensen S.J."/>
            <person name="Stougaard P."/>
            <person name="Glaring M.A."/>
        </authorList>
    </citation>
    <scope>NUCLEOTIDE SEQUENCE [LARGE SCALE GENOMIC DNA]</scope>
    <source>
        <strain evidence="1 2">GCM72</strain>
    </source>
</reference>
<keyword evidence="2" id="KW-1185">Reference proteome</keyword>
<name>A0A0M2V3W1_9GAMM</name>